<evidence type="ECO:0000313" key="2">
    <source>
        <dbReference type="EMBL" id="GAA2115368.1"/>
    </source>
</evidence>
<comment type="caution">
    <text evidence="2">The sequence shown here is derived from an EMBL/GenBank/DDBJ whole genome shotgun (WGS) entry which is preliminary data.</text>
</comment>
<reference evidence="3" key="1">
    <citation type="journal article" date="2019" name="Int. J. Syst. Evol. Microbiol.">
        <title>The Global Catalogue of Microorganisms (GCM) 10K type strain sequencing project: providing services to taxonomists for standard genome sequencing and annotation.</title>
        <authorList>
            <consortium name="The Broad Institute Genomics Platform"/>
            <consortium name="The Broad Institute Genome Sequencing Center for Infectious Disease"/>
            <person name="Wu L."/>
            <person name="Ma J."/>
        </authorList>
    </citation>
    <scope>NUCLEOTIDE SEQUENCE [LARGE SCALE GENOMIC DNA]</scope>
    <source>
        <strain evidence="3">JCM 13813</strain>
    </source>
</reference>
<dbReference type="Proteomes" id="UP001501161">
    <property type="component" value="Unassembled WGS sequence"/>
</dbReference>
<name>A0ABN2XQ09_9ACTN</name>
<evidence type="ECO:0000313" key="3">
    <source>
        <dbReference type="Proteomes" id="UP001501161"/>
    </source>
</evidence>
<proteinExistence type="predicted"/>
<keyword evidence="3" id="KW-1185">Reference proteome</keyword>
<organism evidence="2 3">
    <name type="scientific">Nocardioides furvisabuli</name>
    <dbReference type="NCBI Taxonomy" id="375542"/>
    <lineage>
        <taxon>Bacteria</taxon>
        <taxon>Bacillati</taxon>
        <taxon>Actinomycetota</taxon>
        <taxon>Actinomycetes</taxon>
        <taxon>Propionibacteriales</taxon>
        <taxon>Nocardioidaceae</taxon>
        <taxon>Nocardioides</taxon>
    </lineage>
</organism>
<sequence>MPRSLDELIPLARWIRGSLDVHFRSGHVAHLDMSLESAQALRLQIQKQRGADAIGGLEAHEGWLALKGEEVVLTEWTPAPDYGWPEAAPEERAGLKAAGMRHGVLHALALLWADDPPRKPDREVAYSVNAIATLYRLAADGMVNREEWDRAARRCEGEAGARMLAHLTSALDDTTEPEDAGGSTTAPEPAGAREPDWGDGPAAQQGPTDVATDLATGGAPATSESSDAVPDDLRAESTDGPSADPAVGDVSPAAAEEQDDDQGEGQGANAADDGEEQKRSDEPPRL</sequence>
<evidence type="ECO:0000256" key="1">
    <source>
        <dbReference type="SAM" id="MobiDB-lite"/>
    </source>
</evidence>
<accession>A0ABN2XQ09</accession>
<dbReference type="RefSeq" id="WP_231251030.1">
    <property type="nucleotide sequence ID" value="NZ_BAAAMQ010000017.1"/>
</dbReference>
<dbReference type="EMBL" id="BAAAMQ010000017">
    <property type="protein sequence ID" value="GAA2115368.1"/>
    <property type="molecule type" value="Genomic_DNA"/>
</dbReference>
<feature type="compositionally biased region" description="Basic and acidic residues" evidence="1">
    <location>
        <begin position="276"/>
        <end position="286"/>
    </location>
</feature>
<feature type="region of interest" description="Disordered" evidence="1">
    <location>
        <begin position="172"/>
        <end position="286"/>
    </location>
</feature>
<gene>
    <name evidence="2" type="ORF">GCM10009726_34100</name>
</gene>
<protein>
    <submittedName>
        <fullName evidence="2">Uncharacterized protein</fullName>
    </submittedName>
</protein>